<organism evidence="10 11">
    <name type="scientific">Sinanodonta woodiana</name>
    <name type="common">Chinese pond mussel</name>
    <name type="synonym">Anodonta woodiana</name>
    <dbReference type="NCBI Taxonomy" id="1069815"/>
    <lineage>
        <taxon>Eukaryota</taxon>
        <taxon>Metazoa</taxon>
        <taxon>Spiralia</taxon>
        <taxon>Lophotrochozoa</taxon>
        <taxon>Mollusca</taxon>
        <taxon>Bivalvia</taxon>
        <taxon>Autobranchia</taxon>
        <taxon>Heteroconchia</taxon>
        <taxon>Palaeoheterodonta</taxon>
        <taxon>Unionida</taxon>
        <taxon>Unionoidea</taxon>
        <taxon>Unionidae</taxon>
        <taxon>Unioninae</taxon>
        <taxon>Sinanodonta</taxon>
    </lineage>
</organism>
<comment type="caution">
    <text evidence="10">The sequence shown here is derived from an EMBL/GenBank/DDBJ whole genome shotgun (WGS) entry which is preliminary data.</text>
</comment>
<comment type="catalytic activity">
    <reaction evidence="6">
        <text>L-asparagine + H2O = L-aspartate + NH4(+)</text>
        <dbReference type="Rhea" id="RHEA:21016"/>
        <dbReference type="ChEBI" id="CHEBI:15377"/>
        <dbReference type="ChEBI" id="CHEBI:28938"/>
        <dbReference type="ChEBI" id="CHEBI:29991"/>
        <dbReference type="ChEBI" id="CHEBI:58048"/>
        <dbReference type="EC" id="3.5.1.1"/>
    </reaction>
</comment>
<dbReference type="CDD" id="cd04702">
    <property type="entry name" value="ASRGL1_like"/>
    <property type="match status" value="1"/>
</dbReference>
<dbReference type="Gene3D" id="3.60.20.30">
    <property type="entry name" value="(Glycosyl)asparaginase"/>
    <property type="match status" value="1"/>
</dbReference>
<keyword evidence="5" id="KW-0068">Autocatalytic cleavage</keyword>
<dbReference type="Proteomes" id="UP001634394">
    <property type="component" value="Unassembled WGS sequence"/>
</dbReference>
<evidence type="ECO:0000256" key="8">
    <source>
        <dbReference type="PIRSR" id="PIRSR600246-2"/>
    </source>
</evidence>
<feature type="active site" description="Nucleophile" evidence="7">
    <location>
        <position position="179"/>
    </location>
</feature>
<comment type="similarity">
    <text evidence="2">Belongs to the Ntn-hydrolase family.</text>
</comment>
<reference evidence="10 11" key="1">
    <citation type="submission" date="2024-11" db="EMBL/GenBank/DDBJ databases">
        <title>Chromosome-level genome assembly of the freshwater bivalve Anodonta woodiana.</title>
        <authorList>
            <person name="Chen X."/>
        </authorList>
    </citation>
    <scope>NUCLEOTIDE SEQUENCE [LARGE SCALE GENOMIC DNA]</scope>
    <source>
        <strain evidence="10">MN2024</strain>
        <tissue evidence="10">Gills</tissue>
    </source>
</reference>
<dbReference type="SUPFAM" id="SSF56235">
    <property type="entry name" value="N-terminal nucleophile aminohydrolases (Ntn hydrolases)"/>
    <property type="match status" value="1"/>
</dbReference>
<dbReference type="PANTHER" id="PTHR10188:SF43">
    <property type="entry name" value="ASPARAGINASE (EUROFUNG)"/>
    <property type="match status" value="1"/>
</dbReference>
<protein>
    <submittedName>
        <fullName evidence="10">Uncharacterized protein</fullName>
    </submittedName>
</protein>
<dbReference type="EMBL" id="JBJQND010000006">
    <property type="protein sequence ID" value="KAL3874960.1"/>
    <property type="molecule type" value="Genomic_DNA"/>
</dbReference>
<dbReference type="Pfam" id="PF01112">
    <property type="entry name" value="Asparaginase_2"/>
    <property type="match status" value="1"/>
</dbReference>
<gene>
    <name evidence="10" type="ORF">ACJMK2_037907</name>
</gene>
<dbReference type="GO" id="GO:0008798">
    <property type="term" value="F:beta-aspartyl-peptidase activity"/>
    <property type="evidence" value="ECO:0007669"/>
    <property type="project" value="UniProtKB-EC"/>
</dbReference>
<evidence type="ECO:0000256" key="3">
    <source>
        <dbReference type="ARBA" id="ARBA00022670"/>
    </source>
</evidence>
<evidence type="ECO:0000313" key="11">
    <source>
        <dbReference type="Proteomes" id="UP001634394"/>
    </source>
</evidence>
<evidence type="ECO:0000256" key="2">
    <source>
        <dbReference type="ARBA" id="ARBA00010872"/>
    </source>
</evidence>
<evidence type="ECO:0000256" key="9">
    <source>
        <dbReference type="PIRSR" id="PIRSR600246-3"/>
    </source>
</evidence>
<keyword evidence="11" id="KW-1185">Reference proteome</keyword>
<sequence>MAMNGVRQDNPVVVVHGGAWNIPDQLLEGSKNGAKASARAAYRILKMGGSALDAVVAAVRVLEDDVNFDAGTGSVLNSNGEVEMDAVIMDGKTLNAGGVACVQNIKNPIDLARLVMDKTEHVLLVGKGANQFAEEMGIKEIPVSQLVTEEARREFNCYKQYGNAVEELFGRKKDLSHDTVGAVALDMHGNIAYGMSTGGITAKRPGRVGDSPIVGNGGYADNEVGAVSCTGHGESIIKVCLAHSIISYMEQGMSAQEAAEKGLMKMDQRVNGHGGVIVVGKNGDIGTFFTTPRMTWAWVKDNKLHYGIEDNEDNCEDFE</sequence>
<keyword evidence="4" id="KW-0378">Hydrolase</keyword>
<dbReference type="InterPro" id="IPR000246">
    <property type="entry name" value="Peptidase_T2"/>
</dbReference>
<proteinExistence type="inferred from homology"/>
<dbReference type="PANTHER" id="PTHR10188">
    <property type="entry name" value="L-ASPARAGINASE"/>
    <property type="match status" value="1"/>
</dbReference>
<dbReference type="InterPro" id="IPR033844">
    <property type="entry name" value="ASRGL1_meta"/>
</dbReference>
<feature type="binding site" evidence="8">
    <location>
        <begin position="230"/>
        <end position="233"/>
    </location>
    <ligand>
        <name>substrate</name>
    </ligand>
</feature>
<evidence type="ECO:0000313" key="10">
    <source>
        <dbReference type="EMBL" id="KAL3874960.1"/>
    </source>
</evidence>
<evidence type="ECO:0000256" key="4">
    <source>
        <dbReference type="ARBA" id="ARBA00022801"/>
    </source>
</evidence>
<name>A0ABD3WR39_SINWO</name>
<dbReference type="InterPro" id="IPR029055">
    <property type="entry name" value="Ntn_hydrolases_N"/>
</dbReference>
<dbReference type="GO" id="GO:0004067">
    <property type="term" value="F:asparaginase activity"/>
    <property type="evidence" value="ECO:0007669"/>
    <property type="project" value="UniProtKB-EC"/>
</dbReference>
<dbReference type="FunFam" id="3.60.20.30:FF:000001">
    <property type="entry name" value="Isoaspartyl peptidase/L-asparaginase"/>
    <property type="match status" value="1"/>
</dbReference>
<dbReference type="AlphaFoldDB" id="A0ABD3WR39"/>
<feature type="binding site" evidence="8">
    <location>
        <begin position="207"/>
        <end position="210"/>
    </location>
    <ligand>
        <name>substrate</name>
    </ligand>
</feature>
<accession>A0ABD3WR39</accession>
<comment type="catalytic activity">
    <reaction evidence="1">
        <text>Cleavage of a beta-linked Asp residue from the N-terminus of a polypeptide.</text>
        <dbReference type="EC" id="3.4.19.5"/>
    </reaction>
</comment>
<keyword evidence="3" id="KW-0645">Protease</keyword>
<evidence type="ECO:0000256" key="6">
    <source>
        <dbReference type="ARBA" id="ARBA00049366"/>
    </source>
</evidence>
<feature type="site" description="Cleavage; by autolysis" evidence="9">
    <location>
        <begin position="178"/>
        <end position="179"/>
    </location>
</feature>
<dbReference type="GO" id="GO:0006508">
    <property type="term" value="P:proteolysis"/>
    <property type="evidence" value="ECO:0007669"/>
    <property type="project" value="UniProtKB-KW"/>
</dbReference>
<evidence type="ECO:0000256" key="1">
    <source>
        <dbReference type="ARBA" id="ARBA00000306"/>
    </source>
</evidence>
<evidence type="ECO:0000256" key="7">
    <source>
        <dbReference type="PIRSR" id="PIRSR600246-1"/>
    </source>
</evidence>
<evidence type="ECO:0000256" key="5">
    <source>
        <dbReference type="ARBA" id="ARBA00022813"/>
    </source>
</evidence>